<dbReference type="Proteomes" id="UP000027451">
    <property type="component" value="Unassembled WGS sequence"/>
</dbReference>
<accession>A0A656QRY0</accession>
<dbReference type="AlphaFoldDB" id="A0A656QRY0"/>
<comment type="caution">
    <text evidence="1">The sequence shown here is derived from an EMBL/GenBank/DDBJ whole genome shotgun (WGS) entry which is preliminary data.</text>
</comment>
<organism evidence="1 2">
    <name type="scientific">Caballeronia zhejiangensis</name>
    <dbReference type="NCBI Taxonomy" id="871203"/>
    <lineage>
        <taxon>Bacteria</taxon>
        <taxon>Pseudomonadati</taxon>
        <taxon>Pseudomonadota</taxon>
        <taxon>Betaproteobacteria</taxon>
        <taxon>Burkholderiales</taxon>
        <taxon>Burkholderiaceae</taxon>
        <taxon>Caballeronia</taxon>
    </lineage>
</organism>
<sequence length="122" mass="13406">MTHAACPIAGRAAYALLPSPHYSARPVRDVRTTRQQENVVKFFNRLAHREFLVLAAVAASALTLHVRQESIDAHARSAHVSRAEYGRICEPPVAHAEKGRVLPADCAIRANVQPNRPSAPWV</sequence>
<dbReference type="EMBL" id="JFHD01000005">
    <property type="protein sequence ID" value="KDR31785.1"/>
    <property type="molecule type" value="Genomic_DNA"/>
</dbReference>
<proteinExistence type="predicted"/>
<gene>
    <name evidence="1" type="ORF">BG60_29600</name>
</gene>
<protein>
    <submittedName>
        <fullName evidence="1">Uncharacterized protein</fullName>
    </submittedName>
</protein>
<reference evidence="1 2" key="1">
    <citation type="submission" date="2014-03" db="EMBL/GenBank/DDBJ databases">
        <title>Draft Genome Sequences of Four Burkholderia Strains.</title>
        <authorList>
            <person name="Liu X.Y."/>
            <person name="Li C.X."/>
            <person name="Xu J.H."/>
        </authorList>
    </citation>
    <scope>NUCLEOTIDE SEQUENCE [LARGE SCALE GENOMIC DNA]</scope>
    <source>
        <strain evidence="1 2">OP-1</strain>
    </source>
</reference>
<keyword evidence="2" id="KW-1185">Reference proteome</keyword>
<evidence type="ECO:0000313" key="2">
    <source>
        <dbReference type="Proteomes" id="UP000027451"/>
    </source>
</evidence>
<evidence type="ECO:0000313" key="1">
    <source>
        <dbReference type="EMBL" id="KDR31785.1"/>
    </source>
</evidence>
<name>A0A656QRY0_9BURK</name>